<evidence type="ECO:0000313" key="4">
    <source>
        <dbReference type="Proteomes" id="UP000656732"/>
    </source>
</evidence>
<comment type="caution">
    <text evidence="3">The sequence shown here is derived from an EMBL/GenBank/DDBJ whole genome shotgun (WGS) entry which is preliminary data.</text>
</comment>
<feature type="region of interest" description="Disordered" evidence="1">
    <location>
        <begin position="79"/>
        <end position="114"/>
    </location>
</feature>
<evidence type="ECO:0000313" key="3">
    <source>
        <dbReference type="EMBL" id="GGQ70754.1"/>
    </source>
</evidence>
<accession>A0A918EUP6</accession>
<dbReference type="InterPro" id="IPR002513">
    <property type="entry name" value="Tn3_Tnp_DDE_dom"/>
</dbReference>
<keyword evidence="4" id="KW-1185">Reference proteome</keyword>
<name>A0A918EUP6_9ACTN</name>
<reference evidence="3" key="1">
    <citation type="journal article" date="2014" name="Int. J. Syst. Evol. Microbiol.">
        <title>Complete genome sequence of Corynebacterium casei LMG S-19264T (=DSM 44701T), isolated from a smear-ripened cheese.</title>
        <authorList>
            <consortium name="US DOE Joint Genome Institute (JGI-PGF)"/>
            <person name="Walter F."/>
            <person name="Albersmeier A."/>
            <person name="Kalinowski J."/>
            <person name="Ruckert C."/>
        </authorList>
    </citation>
    <scope>NUCLEOTIDE SEQUENCE</scope>
    <source>
        <strain evidence="3">JCM 4403</strain>
    </source>
</reference>
<organism evidence="3 4">
    <name type="scientific">Streptomyces pilosus</name>
    <dbReference type="NCBI Taxonomy" id="28893"/>
    <lineage>
        <taxon>Bacteria</taxon>
        <taxon>Bacillati</taxon>
        <taxon>Actinomycetota</taxon>
        <taxon>Actinomycetes</taxon>
        <taxon>Kitasatosporales</taxon>
        <taxon>Streptomycetaceae</taxon>
        <taxon>Streptomyces</taxon>
    </lineage>
</organism>
<dbReference type="EMBL" id="BMTU01000002">
    <property type="protein sequence ID" value="GGQ70754.1"/>
    <property type="molecule type" value="Genomic_DNA"/>
</dbReference>
<feature type="domain" description="Tn3 transposase DDE" evidence="2">
    <location>
        <begin position="3"/>
        <end position="69"/>
    </location>
</feature>
<protein>
    <recommendedName>
        <fullName evidence="2">Tn3 transposase DDE domain-containing protein</fullName>
    </recommendedName>
</protein>
<reference evidence="3" key="2">
    <citation type="submission" date="2020-09" db="EMBL/GenBank/DDBJ databases">
        <authorList>
            <person name="Sun Q."/>
            <person name="Ohkuma M."/>
        </authorList>
    </citation>
    <scope>NUCLEOTIDE SEQUENCE</scope>
    <source>
        <strain evidence="3">JCM 4403</strain>
    </source>
</reference>
<dbReference type="AlphaFoldDB" id="A0A918EUP6"/>
<dbReference type="Proteomes" id="UP000656732">
    <property type="component" value="Unassembled WGS sequence"/>
</dbReference>
<sequence length="114" mass="12522">MVESGTSRDFLHVLDALLNLDGGVKPEMLATDNASHSDMVFGRLRILGYNFSLRFRDLDDQRFLRAAVPGVETGTYGTVEDRARNRVPHRLPRPASDVPAEDGLPPCARGSGRS</sequence>
<evidence type="ECO:0000256" key="1">
    <source>
        <dbReference type="SAM" id="MobiDB-lite"/>
    </source>
</evidence>
<proteinExistence type="predicted"/>
<evidence type="ECO:0000259" key="2">
    <source>
        <dbReference type="Pfam" id="PF01526"/>
    </source>
</evidence>
<gene>
    <name evidence="3" type="ORF">GCM10010280_16670</name>
</gene>
<dbReference type="Pfam" id="PF01526">
    <property type="entry name" value="DDE_Tnp_Tn3"/>
    <property type="match status" value="1"/>
</dbReference>
<dbReference type="GO" id="GO:0006313">
    <property type="term" value="P:DNA transposition"/>
    <property type="evidence" value="ECO:0007669"/>
    <property type="project" value="InterPro"/>
</dbReference>
<dbReference type="GO" id="GO:0004803">
    <property type="term" value="F:transposase activity"/>
    <property type="evidence" value="ECO:0007669"/>
    <property type="project" value="InterPro"/>
</dbReference>